<feature type="transmembrane region" description="Helical" evidence="13">
    <location>
        <begin position="569"/>
        <end position="586"/>
    </location>
</feature>
<dbReference type="InterPro" id="IPR008271">
    <property type="entry name" value="Ser/Thr_kinase_AS"/>
</dbReference>
<dbReference type="SUPFAM" id="SSF52058">
    <property type="entry name" value="L domain-like"/>
    <property type="match status" value="1"/>
</dbReference>
<keyword evidence="4 13" id="KW-0812">Transmembrane</keyword>
<feature type="transmembrane region" description="Helical" evidence="13">
    <location>
        <begin position="541"/>
        <end position="563"/>
    </location>
</feature>
<evidence type="ECO:0000256" key="5">
    <source>
        <dbReference type="ARBA" id="ARBA00022729"/>
    </source>
</evidence>
<dbReference type="InterPro" id="IPR017441">
    <property type="entry name" value="Protein_kinase_ATP_BS"/>
</dbReference>
<dbReference type="GO" id="GO:0016020">
    <property type="term" value="C:membrane"/>
    <property type="evidence" value="ECO:0007669"/>
    <property type="project" value="UniProtKB-SubCell"/>
</dbReference>
<evidence type="ECO:0000256" key="1">
    <source>
        <dbReference type="ARBA" id="ARBA00004167"/>
    </source>
</evidence>
<keyword evidence="3" id="KW-0808">Transferase</keyword>
<evidence type="ECO:0000256" key="6">
    <source>
        <dbReference type="ARBA" id="ARBA00022737"/>
    </source>
</evidence>
<dbReference type="InterPro" id="IPR000719">
    <property type="entry name" value="Prot_kinase_dom"/>
</dbReference>
<dbReference type="SUPFAM" id="SSF56112">
    <property type="entry name" value="Protein kinase-like (PK-like)"/>
    <property type="match status" value="1"/>
</dbReference>
<dbReference type="Gene3D" id="3.30.200.20">
    <property type="entry name" value="Phosphorylase Kinase, domain 1"/>
    <property type="match status" value="1"/>
</dbReference>
<keyword evidence="9 12" id="KW-0067">ATP-binding</keyword>
<dbReference type="Pfam" id="PF00069">
    <property type="entry name" value="Pkinase"/>
    <property type="match status" value="1"/>
</dbReference>
<evidence type="ECO:0000256" key="3">
    <source>
        <dbReference type="ARBA" id="ARBA00022679"/>
    </source>
</evidence>
<dbReference type="PANTHER" id="PTHR45631:SF202">
    <property type="entry name" value="SENESCENCE-INDUCED RECEPTOR-LIKE SERINE_THREONINE-PROTEIN KINASE"/>
    <property type="match status" value="1"/>
</dbReference>
<keyword evidence="16" id="KW-1185">Reference proteome</keyword>
<evidence type="ECO:0000256" key="8">
    <source>
        <dbReference type="ARBA" id="ARBA00022777"/>
    </source>
</evidence>
<reference evidence="15" key="1">
    <citation type="journal article" date="2017" name="Nature">
        <title>The genome of Chenopodium quinoa.</title>
        <authorList>
            <person name="Jarvis D.E."/>
            <person name="Ho Y.S."/>
            <person name="Lightfoot D.J."/>
            <person name="Schmoeckel S.M."/>
            <person name="Li B."/>
            <person name="Borm T.J.A."/>
            <person name="Ohyanagi H."/>
            <person name="Mineta K."/>
            <person name="Michell C.T."/>
            <person name="Saber N."/>
            <person name="Kharbatia N.M."/>
            <person name="Rupper R.R."/>
            <person name="Sharp A.R."/>
            <person name="Dally N."/>
            <person name="Boughton B.A."/>
            <person name="Woo Y.H."/>
            <person name="Gao G."/>
            <person name="Schijlen E.G.W.M."/>
            <person name="Guo X."/>
            <person name="Momin A.A."/>
            <person name="Negrao S."/>
            <person name="Al-Babili S."/>
            <person name="Gehring C."/>
            <person name="Roessner U."/>
            <person name="Jung C."/>
            <person name="Murphy K."/>
            <person name="Arold S.T."/>
            <person name="Gojobori T."/>
            <person name="van der Linden C.G."/>
            <person name="van Loo E.N."/>
            <person name="Jellen E.N."/>
            <person name="Maughan P.J."/>
            <person name="Tester M."/>
        </authorList>
    </citation>
    <scope>NUCLEOTIDE SEQUENCE [LARGE SCALE GENOMIC DNA]</scope>
    <source>
        <strain evidence="15">cv. PI 614886</strain>
    </source>
</reference>
<name>A0A803MLZ9_CHEQI</name>
<dbReference type="Pfam" id="PF13855">
    <property type="entry name" value="LRR_8"/>
    <property type="match status" value="1"/>
</dbReference>
<dbReference type="PROSITE" id="PS00107">
    <property type="entry name" value="PROTEIN_KINASE_ATP"/>
    <property type="match status" value="1"/>
</dbReference>
<keyword evidence="8" id="KW-0418">Kinase</keyword>
<keyword evidence="5" id="KW-0732">Signal</keyword>
<dbReference type="Proteomes" id="UP000596660">
    <property type="component" value="Unplaced"/>
</dbReference>
<keyword evidence="6" id="KW-0677">Repeat</keyword>
<proteinExistence type="predicted"/>
<feature type="binding site" evidence="12">
    <location>
        <position position="635"/>
    </location>
    <ligand>
        <name>ATP</name>
        <dbReference type="ChEBI" id="CHEBI:30616"/>
    </ligand>
</feature>
<dbReference type="SMART" id="SM00220">
    <property type="entry name" value="S_TKc"/>
    <property type="match status" value="1"/>
</dbReference>
<evidence type="ECO:0000313" key="16">
    <source>
        <dbReference type="Proteomes" id="UP000596660"/>
    </source>
</evidence>
<dbReference type="GO" id="GO:0005524">
    <property type="term" value="F:ATP binding"/>
    <property type="evidence" value="ECO:0007669"/>
    <property type="project" value="UniProtKB-UniRule"/>
</dbReference>
<reference evidence="15" key="2">
    <citation type="submission" date="2021-03" db="UniProtKB">
        <authorList>
            <consortium name="EnsemblPlants"/>
        </authorList>
    </citation>
    <scope>IDENTIFICATION</scope>
</reference>
<dbReference type="Gene3D" id="3.80.10.10">
    <property type="entry name" value="Ribonuclease Inhibitor"/>
    <property type="match status" value="1"/>
</dbReference>
<evidence type="ECO:0000256" key="13">
    <source>
        <dbReference type="SAM" id="Phobius"/>
    </source>
</evidence>
<keyword evidence="7 12" id="KW-0547">Nucleotide-binding</keyword>
<evidence type="ECO:0000313" key="15">
    <source>
        <dbReference type="EnsemblPlants" id="AUR62031961-RA:cds"/>
    </source>
</evidence>
<organism evidence="15 16">
    <name type="scientific">Chenopodium quinoa</name>
    <name type="common">Quinoa</name>
    <dbReference type="NCBI Taxonomy" id="63459"/>
    <lineage>
        <taxon>Eukaryota</taxon>
        <taxon>Viridiplantae</taxon>
        <taxon>Streptophyta</taxon>
        <taxon>Embryophyta</taxon>
        <taxon>Tracheophyta</taxon>
        <taxon>Spermatophyta</taxon>
        <taxon>Magnoliopsida</taxon>
        <taxon>eudicotyledons</taxon>
        <taxon>Gunneridae</taxon>
        <taxon>Pentapetalae</taxon>
        <taxon>Caryophyllales</taxon>
        <taxon>Chenopodiaceae</taxon>
        <taxon>Chenopodioideae</taxon>
        <taxon>Atripliceae</taxon>
        <taxon>Chenopodium</taxon>
    </lineage>
</organism>
<dbReference type="Gene3D" id="1.10.510.10">
    <property type="entry name" value="Transferase(Phosphotransferase) domain 1"/>
    <property type="match status" value="1"/>
</dbReference>
<dbReference type="AlphaFoldDB" id="A0A803MLZ9"/>
<dbReference type="PANTHER" id="PTHR45631">
    <property type="entry name" value="OS07G0107800 PROTEIN-RELATED"/>
    <property type="match status" value="1"/>
</dbReference>
<dbReference type="InterPro" id="IPR024788">
    <property type="entry name" value="Malectin-like_Carb-bd_dom"/>
</dbReference>
<evidence type="ECO:0000256" key="2">
    <source>
        <dbReference type="ARBA" id="ARBA00022614"/>
    </source>
</evidence>
<dbReference type="Pfam" id="PF12819">
    <property type="entry name" value="Malectin_like"/>
    <property type="match status" value="1"/>
</dbReference>
<feature type="transmembrane region" description="Helical" evidence="13">
    <location>
        <begin position="12"/>
        <end position="32"/>
    </location>
</feature>
<evidence type="ECO:0000259" key="14">
    <source>
        <dbReference type="PROSITE" id="PS50011"/>
    </source>
</evidence>
<dbReference type="FunFam" id="3.80.10.10:FF:000129">
    <property type="entry name" value="Leucine-rich repeat receptor-like kinase"/>
    <property type="match status" value="1"/>
</dbReference>
<dbReference type="PROSITE" id="PS50011">
    <property type="entry name" value="PROTEIN_KINASE_DOM"/>
    <property type="match status" value="1"/>
</dbReference>
<keyword evidence="11 13" id="KW-0472">Membrane</keyword>
<dbReference type="Gramene" id="AUR62031961-RA">
    <property type="protein sequence ID" value="AUR62031961-RA:cds"/>
    <property type="gene ID" value="AUR62031961"/>
</dbReference>
<evidence type="ECO:0000256" key="10">
    <source>
        <dbReference type="ARBA" id="ARBA00022989"/>
    </source>
</evidence>
<sequence length="948" mass="105627">MLRVWVMALKTINILMLCLLIYNYGLLFSLAADDAANWTLLANKRVAAGFISIDCGMTTQSRYDNTGGLHYISDSGFIKTGINREVDSTYSSYNDDGGKIYNTVRSFPDGIRNCYTLKPLQGKNRYYLIRASFLYGNYDGSNTIPKFDVYIGVHFWTTIFLNDGANKIFVELIYTPSEDWINVCLVKTGSTTPFISALELNPLNDSIYTSSDGALLERARMDAGFFSNTYISVADDPYDRLWRGVPANFQQDWGSLNTSQSMDSTFIDRYELPPSVLKTVAFPLNSTIPLNYYYRNMGSSNTGLVRVYWHFAEIQKLGSNESREFTISIPGKYQSETISPKYLQPLTIVSPVITLINGSGIVFHITKTKRSKLPPILNAFEIYEVVDLSALPTDQNDVNAIMNIKMNYSVPESWQGDPCLPYVPWDGLECSSNDHNSPRITSLNLTFSGLAGDIPLSLSALTALTYLDLSYNNLTGAIPDFLAKMPSLHTIDLRSNMLTGPVPIALSKKVEDGSVILRLEGNPDVLCMSNPCKKKNSKKMVAILSSTACITFIFISIAILICILKRKKAVIAVAYAMFYHCLARYIKNAALKLESRSFTYAEVMRMTNNFQTIIGKGGSGAVYQGSLHGTLVAVKMINPSTHSLKLFRTEAELLTRVHHRCLVSLIGYCEEGATMALIYEHVTNGNLQQYISGLEYMHSGCKPPIVHRDMKTSNILLDENMHAKISDFGISKSFSIESTESGLNTKVMGTHGYVDPEYYSTERLNKKSDVFSFGVVLLELITGQSPIVKSNNAEPIHIITWTTPKLESGDIELIVDKRLEGHFSTNSAWKALEIAMMCVSSTAIQRPTMNQVLSDLNDCLAIEISQGKNREMDSHEYGYPTTDIAIPDTSIEMGPTARDLSYNNFKGVIPDFLAKLPSLRTISGSIKKEGRGWLNKIEVKFISYARHL</sequence>
<evidence type="ECO:0000256" key="11">
    <source>
        <dbReference type="ARBA" id="ARBA00023136"/>
    </source>
</evidence>
<dbReference type="InterPro" id="IPR001611">
    <property type="entry name" value="Leu-rich_rpt"/>
</dbReference>
<accession>A0A803MLZ9</accession>
<keyword evidence="2" id="KW-0433">Leucine-rich repeat</keyword>
<comment type="subcellular location">
    <subcellularLocation>
        <location evidence="1">Membrane</location>
        <topology evidence="1">Single-pass membrane protein</topology>
    </subcellularLocation>
</comment>
<keyword evidence="10 13" id="KW-1133">Transmembrane helix</keyword>
<evidence type="ECO:0000256" key="9">
    <source>
        <dbReference type="ARBA" id="ARBA00022840"/>
    </source>
</evidence>
<dbReference type="GO" id="GO:0004672">
    <property type="term" value="F:protein kinase activity"/>
    <property type="evidence" value="ECO:0007669"/>
    <property type="project" value="InterPro"/>
</dbReference>
<protein>
    <recommendedName>
        <fullName evidence="14">Protein kinase domain-containing protein</fullName>
    </recommendedName>
</protein>
<dbReference type="EnsemblPlants" id="AUR62031961-RA">
    <property type="protein sequence ID" value="AUR62031961-RA:cds"/>
    <property type="gene ID" value="AUR62031961"/>
</dbReference>
<dbReference type="InterPro" id="IPR032675">
    <property type="entry name" value="LRR_dom_sf"/>
</dbReference>
<evidence type="ECO:0000256" key="4">
    <source>
        <dbReference type="ARBA" id="ARBA00022692"/>
    </source>
</evidence>
<evidence type="ECO:0000256" key="12">
    <source>
        <dbReference type="PROSITE-ProRule" id="PRU10141"/>
    </source>
</evidence>
<dbReference type="InterPro" id="IPR011009">
    <property type="entry name" value="Kinase-like_dom_sf"/>
</dbReference>
<dbReference type="PROSITE" id="PS00108">
    <property type="entry name" value="PROTEIN_KINASE_ST"/>
    <property type="match status" value="1"/>
</dbReference>
<dbReference type="OMA" id="WLPHIST"/>
<feature type="domain" description="Protein kinase" evidence="14">
    <location>
        <begin position="608"/>
        <end position="860"/>
    </location>
</feature>
<evidence type="ECO:0000256" key="7">
    <source>
        <dbReference type="ARBA" id="ARBA00022741"/>
    </source>
</evidence>